<keyword evidence="6" id="KW-1185">Reference proteome</keyword>
<evidence type="ECO:0000313" key="5">
    <source>
        <dbReference type="EnsemblMetazoa" id="CJA05157.1"/>
    </source>
</evidence>
<feature type="domain" description="Macroglobulin" evidence="4">
    <location>
        <begin position="228"/>
        <end position="257"/>
    </location>
</feature>
<dbReference type="InterPro" id="IPR041555">
    <property type="entry name" value="MG3"/>
</dbReference>
<keyword evidence="2" id="KW-0882">Thioester bond</keyword>
<evidence type="ECO:0000313" key="6">
    <source>
        <dbReference type="Proteomes" id="UP000005237"/>
    </source>
</evidence>
<dbReference type="PANTHER" id="PTHR11412">
    <property type="entry name" value="MACROGLOBULIN / COMPLEMENT"/>
    <property type="match status" value="1"/>
</dbReference>
<feature type="chain" id="PRO_5035854142" description="Macroglobulin domain-containing protein" evidence="3">
    <location>
        <begin position="19"/>
        <end position="273"/>
    </location>
</feature>
<protein>
    <recommendedName>
        <fullName evidence="4">Macroglobulin domain-containing protein</fullName>
    </recommendedName>
</protein>
<dbReference type="AlphaFoldDB" id="A0A8R1HMZ9"/>
<dbReference type="Pfam" id="PF17791">
    <property type="entry name" value="MG3"/>
    <property type="match status" value="1"/>
</dbReference>
<keyword evidence="1 3" id="KW-0732">Signal</keyword>
<evidence type="ECO:0000256" key="3">
    <source>
        <dbReference type="SAM" id="SignalP"/>
    </source>
</evidence>
<sequence>MRLSLCILLTQLSCNVFTSDPVIVLPPFLKLNEQNVITIVNEKSVKSVVRIEHGGEKTNKVIQGKVQTISFYTGSSHPSAHVSIEVDGAQQLDQMLPVRPDLFNVHIHIDKTVYRKAEFVNVRILPLTHSGDVYRGDLKICLVNGKGFVESATLKTIRTDETSAIISEQLEIPSHTFFGEWTVKVQPVEAGGKFIDEKLTFEKSFQVQDYDLPNYRLYGFLEDNSNLKETKITIEAKYFHGKPVNGSVHVYCQEVGATSQDRSHLTHVKSGEW</sequence>
<dbReference type="InterPro" id="IPR050473">
    <property type="entry name" value="A2M/Complement_sys"/>
</dbReference>
<evidence type="ECO:0000256" key="2">
    <source>
        <dbReference type="ARBA" id="ARBA00022966"/>
    </source>
</evidence>
<organism evidence="5 6">
    <name type="scientific">Caenorhabditis japonica</name>
    <dbReference type="NCBI Taxonomy" id="281687"/>
    <lineage>
        <taxon>Eukaryota</taxon>
        <taxon>Metazoa</taxon>
        <taxon>Ecdysozoa</taxon>
        <taxon>Nematoda</taxon>
        <taxon>Chromadorea</taxon>
        <taxon>Rhabditida</taxon>
        <taxon>Rhabditina</taxon>
        <taxon>Rhabditomorpha</taxon>
        <taxon>Rhabditoidea</taxon>
        <taxon>Rhabditidae</taxon>
        <taxon>Peloderinae</taxon>
        <taxon>Caenorhabditis</taxon>
    </lineage>
</organism>
<dbReference type="PANTHER" id="PTHR11412:SF136">
    <property type="entry name" value="CD109 ANTIGEN"/>
    <property type="match status" value="1"/>
</dbReference>
<name>A0A8R1HMZ9_CAEJA</name>
<evidence type="ECO:0000259" key="4">
    <source>
        <dbReference type="Pfam" id="PF17791"/>
    </source>
</evidence>
<dbReference type="Gene3D" id="2.60.40.1930">
    <property type="match status" value="1"/>
</dbReference>
<dbReference type="EnsemblMetazoa" id="CJA05157.1">
    <property type="protein sequence ID" value="CJA05157.1"/>
    <property type="gene ID" value="WBGene00124361"/>
</dbReference>
<evidence type="ECO:0000256" key="1">
    <source>
        <dbReference type="ARBA" id="ARBA00022729"/>
    </source>
</evidence>
<dbReference type="Gene3D" id="2.60.40.1940">
    <property type="match status" value="1"/>
</dbReference>
<dbReference type="Proteomes" id="UP000005237">
    <property type="component" value="Unassembled WGS sequence"/>
</dbReference>
<feature type="signal peptide" evidence="3">
    <location>
        <begin position="1"/>
        <end position="18"/>
    </location>
</feature>
<proteinExistence type="predicted"/>
<reference evidence="6" key="1">
    <citation type="submission" date="2010-08" db="EMBL/GenBank/DDBJ databases">
        <authorList>
            <consortium name="Caenorhabditis japonica Sequencing Consortium"/>
            <person name="Wilson R.K."/>
        </authorList>
    </citation>
    <scope>NUCLEOTIDE SEQUENCE [LARGE SCALE GENOMIC DNA]</scope>
    <source>
        <strain evidence="6">DF5081</strain>
    </source>
</reference>
<accession>A0A8R1HMZ9</accession>
<reference evidence="5" key="2">
    <citation type="submission" date="2022-06" db="UniProtKB">
        <authorList>
            <consortium name="EnsemblMetazoa"/>
        </authorList>
    </citation>
    <scope>IDENTIFICATION</scope>
    <source>
        <strain evidence="5">DF5081</strain>
    </source>
</reference>